<dbReference type="PANTHER" id="PTHR11078:SF3">
    <property type="entry name" value="ANTITERMINATION NUSB DOMAIN-CONTAINING PROTEIN"/>
    <property type="match status" value="1"/>
</dbReference>
<evidence type="ECO:0000259" key="7">
    <source>
        <dbReference type="Pfam" id="PF01029"/>
    </source>
</evidence>
<dbReference type="PANTHER" id="PTHR11078">
    <property type="entry name" value="N UTILIZATION SUBSTANCE PROTEIN B-RELATED"/>
    <property type="match status" value="1"/>
</dbReference>
<feature type="domain" description="NusB/RsmB/TIM44" evidence="7">
    <location>
        <begin position="6"/>
        <end position="129"/>
    </location>
</feature>
<dbReference type="GO" id="GO:0031564">
    <property type="term" value="P:transcription antitermination"/>
    <property type="evidence" value="ECO:0007669"/>
    <property type="project" value="UniProtKB-KW"/>
</dbReference>
<dbReference type="Proteomes" id="UP000013167">
    <property type="component" value="Unassembled WGS sequence"/>
</dbReference>
<evidence type="ECO:0000256" key="3">
    <source>
        <dbReference type="ARBA" id="ARBA00022884"/>
    </source>
</evidence>
<reference evidence="8 9" key="1">
    <citation type="journal article" date="2013" name="ISME J.">
        <title>A metabolic model for members of the genus Tetrasphaera involved in enhanced biological phosphorus removal.</title>
        <authorList>
            <person name="Kristiansen R."/>
            <person name="Nguyen H.T.T."/>
            <person name="Saunders A.M."/>
            <person name="Nielsen J.L."/>
            <person name="Wimmer R."/>
            <person name="Le V.Q."/>
            <person name="McIlroy S.J."/>
            <person name="Petrovski S."/>
            <person name="Seviour R.J."/>
            <person name="Calteau A."/>
            <person name="Nielsen K.L."/>
            <person name="Nielsen P.H."/>
        </authorList>
    </citation>
    <scope>NUCLEOTIDE SEQUENCE [LARGE SCALE GENOMIC DNA]</scope>
    <source>
        <strain evidence="8 9">Lp2</strain>
    </source>
</reference>
<evidence type="ECO:0000256" key="6">
    <source>
        <dbReference type="HAMAP-Rule" id="MF_00073"/>
    </source>
</evidence>
<evidence type="ECO:0000256" key="2">
    <source>
        <dbReference type="ARBA" id="ARBA00022814"/>
    </source>
</evidence>
<dbReference type="HAMAP" id="MF_00073">
    <property type="entry name" value="NusB"/>
    <property type="match status" value="1"/>
</dbReference>
<keyword evidence="4 6" id="KW-0805">Transcription regulation</keyword>
<dbReference type="GO" id="GO:0006353">
    <property type="term" value="P:DNA-templated transcription termination"/>
    <property type="evidence" value="ECO:0007669"/>
    <property type="project" value="UniProtKB-UniRule"/>
</dbReference>
<keyword evidence="3 6" id="KW-0694">RNA-binding</keyword>
<dbReference type="GO" id="GO:0003723">
    <property type="term" value="F:RNA binding"/>
    <property type="evidence" value="ECO:0007669"/>
    <property type="project" value="UniProtKB-UniRule"/>
</dbReference>
<keyword evidence="9" id="KW-1185">Reference proteome</keyword>
<dbReference type="EMBL" id="CAIZ01000172">
    <property type="protein sequence ID" value="CCH71523.1"/>
    <property type="molecule type" value="Genomic_DNA"/>
</dbReference>
<protein>
    <recommendedName>
        <fullName evidence="6">Transcription antitermination protein NusB</fullName>
    </recommendedName>
    <alternativeName>
        <fullName evidence="6">Antitermination factor NusB</fullName>
    </alternativeName>
</protein>
<evidence type="ECO:0000256" key="4">
    <source>
        <dbReference type="ARBA" id="ARBA00023015"/>
    </source>
</evidence>
<sequence>MAARTKARKAALDLLFEADQRSLNVAELLGQRLEQPAGDSPVREYTATLVRGVVEHWTAINDLITTWAQGWTLERMPAVDRAILRLGTFEVVYAEDVPEVVAIDEWVALATDLSTDESPKFVNGVLGRLLELKPTLG</sequence>
<accession>N0E3H7</accession>
<dbReference type="Pfam" id="PF01029">
    <property type="entry name" value="NusB"/>
    <property type="match status" value="1"/>
</dbReference>
<dbReference type="InterPro" id="IPR035926">
    <property type="entry name" value="NusB-like_sf"/>
</dbReference>
<dbReference type="AlphaFoldDB" id="N0E3H7"/>
<dbReference type="OrthoDB" id="3528057at2"/>
<evidence type="ECO:0000256" key="1">
    <source>
        <dbReference type="ARBA" id="ARBA00005952"/>
    </source>
</evidence>
<comment type="function">
    <text evidence="6">Involved in transcription antitermination. Required for transcription of ribosomal RNA (rRNA) genes. Binds specifically to the boxA antiterminator sequence of the ribosomal RNA (rrn) operons.</text>
</comment>
<organism evidence="8 9">
    <name type="scientific">Phycicoccus elongatus Lp2</name>
    <dbReference type="NCBI Taxonomy" id="1193181"/>
    <lineage>
        <taxon>Bacteria</taxon>
        <taxon>Bacillati</taxon>
        <taxon>Actinomycetota</taxon>
        <taxon>Actinomycetes</taxon>
        <taxon>Micrococcales</taxon>
        <taxon>Intrasporangiaceae</taxon>
        <taxon>Phycicoccus</taxon>
    </lineage>
</organism>
<dbReference type="STRING" id="1193181.BN10_980018"/>
<dbReference type="RefSeq" id="WP_010851349.1">
    <property type="nucleotide sequence ID" value="NZ_HF570956.1"/>
</dbReference>
<keyword evidence="5 6" id="KW-0804">Transcription</keyword>
<dbReference type="GO" id="GO:0005829">
    <property type="term" value="C:cytosol"/>
    <property type="evidence" value="ECO:0007669"/>
    <property type="project" value="TreeGrafter"/>
</dbReference>
<dbReference type="InterPro" id="IPR006027">
    <property type="entry name" value="NusB_RsmB_TIM44"/>
</dbReference>
<dbReference type="InterPro" id="IPR011605">
    <property type="entry name" value="NusB_fam"/>
</dbReference>
<dbReference type="HOGENOM" id="CLU_087843_2_3_11"/>
<keyword evidence="2 6" id="KW-0889">Transcription antitermination</keyword>
<dbReference type="NCBIfam" id="TIGR01951">
    <property type="entry name" value="nusB"/>
    <property type="match status" value="1"/>
</dbReference>
<dbReference type="Gene3D" id="1.10.940.10">
    <property type="entry name" value="NusB-like"/>
    <property type="match status" value="1"/>
</dbReference>
<evidence type="ECO:0000256" key="5">
    <source>
        <dbReference type="ARBA" id="ARBA00023163"/>
    </source>
</evidence>
<dbReference type="eggNOG" id="COG0781">
    <property type="taxonomic scope" value="Bacteria"/>
</dbReference>
<evidence type="ECO:0000313" key="8">
    <source>
        <dbReference type="EMBL" id="CCH71523.1"/>
    </source>
</evidence>
<dbReference type="SUPFAM" id="SSF48013">
    <property type="entry name" value="NusB-like"/>
    <property type="match status" value="1"/>
</dbReference>
<proteinExistence type="inferred from homology"/>
<evidence type="ECO:0000313" key="9">
    <source>
        <dbReference type="Proteomes" id="UP000013167"/>
    </source>
</evidence>
<gene>
    <name evidence="6 8" type="primary">nusB</name>
    <name evidence="8" type="ORF">BN10_980018</name>
</gene>
<comment type="similarity">
    <text evidence="1 6">Belongs to the NusB family.</text>
</comment>
<comment type="caution">
    <text evidence="8">The sequence shown here is derived from an EMBL/GenBank/DDBJ whole genome shotgun (WGS) entry which is preliminary data.</text>
</comment>
<name>N0E3H7_9MICO</name>